<dbReference type="GO" id="GO:0003924">
    <property type="term" value="F:GTPase activity"/>
    <property type="evidence" value="ECO:0007669"/>
    <property type="project" value="InterPro"/>
</dbReference>
<dbReference type="NCBIfam" id="TIGR00487">
    <property type="entry name" value="IF-2"/>
    <property type="match status" value="1"/>
</dbReference>
<dbReference type="InterPro" id="IPR005225">
    <property type="entry name" value="Small_GTP-bd"/>
</dbReference>
<dbReference type="Gene3D" id="4.10.60.10">
    <property type="entry name" value="Zinc finger, CCHC-type"/>
    <property type="match status" value="1"/>
</dbReference>
<evidence type="ECO:0000313" key="15">
    <source>
        <dbReference type="Proteomes" id="UP000799324"/>
    </source>
</evidence>
<protein>
    <recommendedName>
        <fullName evidence="10">Translation initiation factor IF-2, mitochondrial</fullName>
    </recommendedName>
</protein>
<dbReference type="SMART" id="SM00343">
    <property type="entry name" value="ZnF_C2HC"/>
    <property type="match status" value="1"/>
</dbReference>
<dbReference type="GO" id="GO:0005739">
    <property type="term" value="C:mitochondrion"/>
    <property type="evidence" value="ECO:0007669"/>
    <property type="project" value="UniProtKB-SubCell"/>
</dbReference>
<dbReference type="SUPFAM" id="SSF50447">
    <property type="entry name" value="Translation proteins"/>
    <property type="match status" value="2"/>
</dbReference>
<dbReference type="PROSITE" id="PS51722">
    <property type="entry name" value="G_TR_2"/>
    <property type="match status" value="1"/>
</dbReference>
<feature type="compositionally biased region" description="Polar residues" evidence="12">
    <location>
        <begin position="94"/>
        <end position="120"/>
    </location>
</feature>
<dbReference type="CDD" id="cd03702">
    <property type="entry name" value="IF2_mtIF2_II"/>
    <property type="match status" value="1"/>
</dbReference>
<evidence type="ECO:0000256" key="7">
    <source>
        <dbReference type="ARBA" id="ARBA00023128"/>
    </source>
</evidence>
<dbReference type="InterPro" id="IPR027417">
    <property type="entry name" value="P-loop_NTPase"/>
</dbReference>
<evidence type="ECO:0000259" key="13">
    <source>
        <dbReference type="PROSITE" id="PS51722"/>
    </source>
</evidence>
<keyword evidence="11" id="KW-0175">Coiled coil</keyword>
<dbReference type="GO" id="GO:0008270">
    <property type="term" value="F:zinc ion binding"/>
    <property type="evidence" value="ECO:0007669"/>
    <property type="project" value="InterPro"/>
</dbReference>
<evidence type="ECO:0000256" key="6">
    <source>
        <dbReference type="ARBA" id="ARBA00022946"/>
    </source>
</evidence>
<keyword evidence="15" id="KW-1185">Reference proteome</keyword>
<evidence type="ECO:0000256" key="12">
    <source>
        <dbReference type="SAM" id="MobiDB-lite"/>
    </source>
</evidence>
<keyword evidence="6" id="KW-0809">Transit peptide</keyword>
<feature type="compositionally biased region" description="Polar residues" evidence="12">
    <location>
        <begin position="296"/>
        <end position="315"/>
    </location>
</feature>
<evidence type="ECO:0000256" key="4">
    <source>
        <dbReference type="ARBA" id="ARBA00022741"/>
    </source>
</evidence>
<dbReference type="InterPro" id="IPR036925">
    <property type="entry name" value="TIF_IF2_dom3_sf"/>
</dbReference>
<dbReference type="InterPro" id="IPR036875">
    <property type="entry name" value="Znf_CCHC_sf"/>
</dbReference>
<evidence type="ECO:0000256" key="1">
    <source>
        <dbReference type="ARBA" id="ARBA00004173"/>
    </source>
</evidence>
<dbReference type="Pfam" id="PF11987">
    <property type="entry name" value="IF-2"/>
    <property type="match status" value="1"/>
</dbReference>
<dbReference type="InterPro" id="IPR023115">
    <property type="entry name" value="TIF_IF2_dom3"/>
</dbReference>
<feature type="region of interest" description="Disordered" evidence="12">
    <location>
        <begin position="296"/>
        <end position="380"/>
    </location>
</feature>
<dbReference type="Pfam" id="PF00009">
    <property type="entry name" value="GTP_EFTU"/>
    <property type="match status" value="1"/>
</dbReference>
<dbReference type="GO" id="GO:0005525">
    <property type="term" value="F:GTP binding"/>
    <property type="evidence" value="ECO:0007669"/>
    <property type="project" value="UniProtKB-KW"/>
</dbReference>
<dbReference type="InterPro" id="IPR001878">
    <property type="entry name" value="Znf_CCHC"/>
</dbReference>
<gene>
    <name evidence="14" type="ORF">K491DRAFT_699183</name>
</gene>
<feature type="region of interest" description="Disordered" evidence="12">
    <location>
        <begin position="257"/>
        <end position="279"/>
    </location>
</feature>
<feature type="domain" description="Tr-type G" evidence="13">
    <location>
        <begin position="548"/>
        <end position="716"/>
    </location>
</feature>
<dbReference type="PROSITE" id="PS01176">
    <property type="entry name" value="IF2"/>
    <property type="match status" value="1"/>
</dbReference>
<evidence type="ECO:0000313" key="14">
    <source>
        <dbReference type="EMBL" id="KAF2648094.1"/>
    </source>
</evidence>
<keyword evidence="4" id="KW-0547">Nucleotide-binding</keyword>
<feature type="coiled-coil region" evidence="11">
    <location>
        <begin position="828"/>
        <end position="855"/>
    </location>
</feature>
<dbReference type="Proteomes" id="UP000799324">
    <property type="component" value="Unassembled WGS sequence"/>
</dbReference>
<feature type="region of interest" description="Disordered" evidence="12">
    <location>
        <begin position="29"/>
        <end position="210"/>
    </location>
</feature>
<dbReference type="FunFam" id="3.40.50.300:FF:000019">
    <property type="entry name" value="Translation initiation factor IF-2"/>
    <property type="match status" value="1"/>
</dbReference>
<dbReference type="Pfam" id="PF00098">
    <property type="entry name" value="zf-CCHC"/>
    <property type="match status" value="1"/>
</dbReference>
<accession>A0A6A6SPK4</accession>
<dbReference type="EMBL" id="MU004558">
    <property type="protein sequence ID" value="KAF2648094.1"/>
    <property type="molecule type" value="Genomic_DNA"/>
</dbReference>
<evidence type="ECO:0000256" key="10">
    <source>
        <dbReference type="ARBA" id="ARBA00044200"/>
    </source>
</evidence>
<feature type="compositionally biased region" description="Basic and acidic residues" evidence="12">
    <location>
        <begin position="169"/>
        <end position="179"/>
    </location>
</feature>
<evidence type="ECO:0000256" key="3">
    <source>
        <dbReference type="ARBA" id="ARBA00022540"/>
    </source>
</evidence>
<dbReference type="GO" id="GO:0003743">
    <property type="term" value="F:translation initiation factor activity"/>
    <property type="evidence" value="ECO:0007669"/>
    <property type="project" value="UniProtKB-KW"/>
</dbReference>
<dbReference type="SUPFAM" id="SSF52540">
    <property type="entry name" value="P-loop containing nucleoside triphosphate hydrolases"/>
    <property type="match status" value="1"/>
</dbReference>
<feature type="region of interest" description="Disordered" evidence="12">
    <location>
        <begin position="217"/>
        <end position="236"/>
    </location>
</feature>
<feature type="region of interest" description="Disordered" evidence="12">
    <location>
        <begin position="406"/>
        <end position="456"/>
    </location>
</feature>
<dbReference type="InterPro" id="IPR015760">
    <property type="entry name" value="TIF_IF2"/>
</dbReference>
<dbReference type="GO" id="GO:0003676">
    <property type="term" value="F:nucleic acid binding"/>
    <property type="evidence" value="ECO:0007669"/>
    <property type="project" value="InterPro"/>
</dbReference>
<reference evidence="14" key="1">
    <citation type="journal article" date="2020" name="Stud. Mycol.">
        <title>101 Dothideomycetes genomes: a test case for predicting lifestyles and emergence of pathogens.</title>
        <authorList>
            <person name="Haridas S."/>
            <person name="Albert R."/>
            <person name="Binder M."/>
            <person name="Bloem J."/>
            <person name="Labutti K."/>
            <person name="Salamov A."/>
            <person name="Andreopoulos B."/>
            <person name="Baker S."/>
            <person name="Barry K."/>
            <person name="Bills G."/>
            <person name="Bluhm B."/>
            <person name="Cannon C."/>
            <person name="Castanera R."/>
            <person name="Culley D."/>
            <person name="Daum C."/>
            <person name="Ezra D."/>
            <person name="Gonzalez J."/>
            <person name="Henrissat B."/>
            <person name="Kuo A."/>
            <person name="Liang C."/>
            <person name="Lipzen A."/>
            <person name="Lutzoni F."/>
            <person name="Magnuson J."/>
            <person name="Mondo S."/>
            <person name="Nolan M."/>
            <person name="Ohm R."/>
            <person name="Pangilinan J."/>
            <person name="Park H.-J."/>
            <person name="Ramirez L."/>
            <person name="Alfaro M."/>
            <person name="Sun H."/>
            <person name="Tritt A."/>
            <person name="Yoshinaga Y."/>
            <person name="Zwiers L.-H."/>
            <person name="Turgeon B."/>
            <person name="Goodwin S."/>
            <person name="Spatafora J."/>
            <person name="Crous P."/>
            <person name="Grigoriev I."/>
        </authorList>
    </citation>
    <scope>NUCLEOTIDE SEQUENCE</scope>
    <source>
        <strain evidence="14">CBS 122681</strain>
    </source>
</reference>
<dbReference type="InterPro" id="IPR009000">
    <property type="entry name" value="Transl_B-barrel_sf"/>
</dbReference>
<evidence type="ECO:0000256" key="8">
    <source>
        <dbReference type="ARBA" id="ARBA00023134"/>
    </source>
</evidence>
<evidence type="ECO:0000256" key="2">
    <source>
        <dbReference type="ARBA" id="ARBA00007733"/>
    </source>
</evidence>
<dbReference type="Gene3D" id="3.40.50.300">
    <property type="entry name" value="P-loop containing nucleotide triphosphate hydrolases"/>
    <property type="match status" value="1"/>
</dbReference>
<dbReference type="FunFam" id="2.40.30.10:FF:000008">
    <property type="entry name" value="Translation initiation factor IF-2"/>
    <property type="match status" value="1"/>
</dbReference>
<dbReference type="PANTHER" id="PTHR43381:SF20">
    <property type="entry name" value="TRANSLATION INITIATION FACTOR IF-2, MITOCHONDRIAL"/>
    <property type="match status" value="1"/>
</dbReference>
<dbReference type="Pfam" id="PF22042">
    <property type="entry name" value="EF-G_D2"/>
    <property type="match status" value="1"/>
</dbReference>
<dbReference type="InterPro" id="IPR000178">
    <property type="entry name" value="TF_IF2_bacterial-like"/>
</dbReference>
<organism evidence="14 15">
    <name type="scientific">Lophiostoma macrostomum CBS 122681</name>
    <dbReference type="NCBI Taxonomy" id="1314788"/>
    <lineage>
        <taxon>Eukaryota</taxon>
        <taxon>Fungi</taxon>
        <taxon>Dikarya</taxon>
        <taxon>Ascomycota</taxon>
        <taxon>Pezizomycotina</taxon>
        <taxon>Dothideomycetes</taxon>
        <taxon>Pleosporomycetidae</taxon>
        <taxon>Pleosporales</taxon>
        <taxon>Lophiostomataceae</taxon>
        <taxon>Lophiostoma</taxon>
    </lineage>
</organism>
<evidence type="ECO:0000256" key="5">
    <source>
        <dbReference type="ARBA" id="ARBA00022917"/>
    </source>
</evidence>
<feature type="compositionally biased region" description="Polar residues" evidence="12">
    <location>
        <begin position="31"/>
        <end position="52"/>
    </location>
</feature>
<name>A0A6A6SPK4_9PLEO</name>
<keyword evidence="8" id="KW-0342">GTP-binding</keyword>
<keyword evidence="3 14" id="KW-0396">Initiation factor</keyword>
<dbReference type="InterPro" id="IPR044145">
    <property type="entry name" value="IF2_II"/>
</dbReference>
<dbReference type="InterPro" id="IPR006847">
    <property type="entry name" value="IF2_N"/>
</dbReference>
<dbReference type="NCBIfam" id="TIGR00231">
    <property type="entry name" value="small_GTP"/>
    <property type="match status" value="1"/>
</dbReference>
<dbReference type="HAMAP" id="MF_00100_B">
    <property type="entry name" value="IF_2_B"/>
    <property type="match status" value="1"/>
</dbReference>
<dbReference type="AlphaFoldDB" id="A0A6A6SPK4"/>
<dbReference type="Gene3D" id="3.40.50.10050">
    <property type="entry name" value="Translation initiation factor IF- 2, domain 3"/>
    <property type="match status" value="1"/>
</dbReference>
<dbReference type="FunFam" id="3.40.50.10050:FF:000001">
    <property type="entry name" value="Translation initiation factor IF-2"/>
    <property type="match status" value="1"/>
</dbReference>
<comment type="similarity">
    <text evidence="2">Belongs to the TRAFAC class translation factor GTPase superfamily. Classic translation factor GTPase family. IF-2 subfamily.</text>
</comment>
<comment type="function">
    <text evidence="9">One of the essential components for the initiation of protein synthesis. Protects formylmethionyl-tRNA from spontaneous hydrolysis and promotes its binding to the 30S ribosomal subunits. Also involved in the hydrolysis of GTP during the formation of the 70S ribosomal complex.</text>
</comment>
<feature type="compositionally biased region" description="Basic and acidic residues" evidence="12">
    <location>
        <begin position="406"/>
        <end position="429"/>
    </location>
</feature>
<feature type="compositionally biased region" description="Basic residues" evidence="12">
    <location>
        <begin position="445"/>
        <end position="455"/>
    </location>
</feature>
<dbReference type="OrthoDB" id="361630at2759"/>
<evidence type="ECO:0000256" key="9">
    <source>
        <dbReference type="ARBA" id="ARBA00025162"/>
    </source>
</evidence>
<sequence length="1077" mass="119311">MRRARGLRVSASRDVCVFCASRQLAAEVSPALSQRRSLNSTTKAPQYATDQGFQEEAIPPRRLSMAERFQQQQQARLARQQPPQPRPDAQMQRTGSSSRADSLWGTQPQQQRFPPRNATSGLFEDTRNSQASERFASGRGNRFGDAPRQNQFRVRMDSRPPVGDTRFGSTDHLRRRNEPPRNTTFNRTDTREPRPMQNVRSANGRMQLDQAELDRILGNRSTSSKEPSKSYAPLSQRKQMKCFVCKSTEHWSADCPNKPLMRQASPTEAPVNHARSYQTPMNEDPTYQALLTHASTHHQTPTNEAPSYQASLSQAPMTPAPMDQTPMTPPPMKKYTPLGGRNSKPEGSVAAAAEDWIRKGGSTSEELGPSQGVPVEEGGRSRWNIDASERRKARFAIADDSLTDTRNRYEEPLRRQRGGMERRGRNRSMEDEDEETRGRFDKEERRRRKEAKKAARLAETGPTPIYLPEYISVANLATMLKLRVEDFVRKLEELGFQDVQTDHVLNAEHAGLVAQEYNFEPIVQAEGEDQDLYPAPALSPEEYSKLPSRPPVVTIMGHVDHGKTTILDFMRKSSVAATEFGGITQHIGAFSVPLASGSTITFLDTPGHAAFETMRARGANVTDIVVLVVAADDSVMPQTVEAIKHAQAARVPIIVAINKIDKQQADPDRVKADLGRHGLEVEDFGGDIQTVCVSGKTGQGISDLEEAISLQSEILDHRADPTSDVEGWVLEGSTKDRGRVATILVRGGTLRKGDVIVAGTTWARVRTLRNEAGVIVEEVSPGMPVEVDGWREQPIAGDEVLQATDEQQASSVSDLRVEKVERERLAKDMEAVNESRRLESERREAEEAAARALKNGEEVMPDEPKQESGPEIINFIIKGDVSGSVEAVIDSVSAIGNNEVATRILRHGVGAPSEFDVQHAADAKGHIINFNTAIPSHIASMAEHRNVKILDSNIIYRVVETVKALLSEKLSPKITQRVTGEAEVAAIFDIGLGGKKKMKVAGSKVRNGIVEKGSKVKVLRRDLVVYDGVLTSLKNVKKDVDQMRKDTECGVAFEGWEDFQVGDKVQTYDEKSEKRYL</sequence>
<dbReference type="InterPro" id="IPR000795">
    <property type="entry name" value="T_Tr_GTP-bd_dom"/>
</dbReference>
<dbReference type="Pfam" id="PF04760">
    <property type="entry name" value="IF2_N"/>
    <property type="match status" value="1"/>
</dbReference>
<keyword evidence="7" id="KW-0496">Mitochondrion</keyword>
<dbReference type="Gene3D" id="2.40.30.10">
    <property type="entry name" value="Translation factors"/>
    <property type="match status" value="2"/>
</dbReference>
<feature type="compositionally biased region" description="Low complexity" evidence="12">
    <location>
        <begin position="70"/>
        <end position="93"/>
    </location>
</feature>
<keyword evidence="5" id="KW-0648">Protein biosynthesis</keyword>
<comment type="subcellular location">
    <subcellularLocation>
        <location evidence="1">Mitochondrion</location>
    </subcellularLocation>
</comment>
<proteinExistence type="inferred from homology"/>
<dbReference type="SUPFAM" id="SSF52156">
    <property type="entry name" value="Initiation factor IF2/eIF5b, domain 3"/>
    <property type="match status" value="1"/>
</dbReference>
<dbReference type="PANTHER" id="PTHR43381">
    <property type="entry name" value="TRANSLATION INITIATION FACTOR IF-2-RELATED"/>
    <property type="match status" value="1"/>
</dbReference>
<feature type="compositionally biased region" description="Low complexity" evidence="12">
    <location>
        <begin position="316"/>
        <end position="326"/>
    </location>
</feature>
<evidence type="ECO:0000256" key="11">
    <source>
        <dbReference type="SAM" id="Coils"/>
    </source>
</evidence>
<dbReference type="SUPFAM" id="SSF57756">
    <property type="entry name" value="Retrovirus zinc finger-like domains"/>
    <property type="match status" value="1"/>
</dbReference>
<dbReference type="InterPro" id="IPR053905">
    <property type="entry name" value="EF-G-like_DII"/>
</dbReference>
<dbReference type="CDD" id="cd03692">
    <property type="entry name" value="mtIF2_IVc"/>
    <property type="match status" value="1"/>
</dbReference>
<dbReference type="CDD" id="cd01887">
    <property type="entry name" value="IF2_eIF5B"/>
    <property type="match status" value="1"/>
</dbReference>